<sequence>MNSRVHVADYCRELEKGGEKAYSGLPEDALEIVRLGILMNTCPFFELSSSLLQANLHQMTPISLRIEELMGGKRKGIGSILDLRTEKREYLRRTFSADMSSKIWLAQNTTISSIDTSSSSDDEDEEENKDIWSSIQLQKTTNMNSPFNAPYIHPLVKRSSTSLGEKSLQICTESLGSETGSDGYSCDQNYFQSSSEEEDDDDDDEEQVVRNETQSRTKDLVTVNYNCCISRRSPTCSFPPPLSSISRRDGLSVQMRPQRRDGRLIIEAVPVSSHYYLHAHRQGGRLQLSFINSPSKEVPHIPPQREETEKSSKEEEEEEEEEKIIVSEVKAKQEEEMRAGHPTFLVMNKLICGMHAMRLNNPNPWMDKKMDCQDEQREREMPSSKIFNGYDRCWKLGPMSHQSAQTLPNMLMVPKKKQVMIMGEDLLPVIRRCNEPLPLRPVIVLEPFCIATT</sequence>
<evidence type="ECO:0000313" key="2">
    <source>
        <dbReference type="Proteomes" id="UP001234297"/>
    </source>
</evidence>
<evidence type="ECO:0000313" key="1">
    <source>
        <dbReference type="EMBL" id="KAJ8628779.1"/>
    </source>
</evidence>
<protein>
    <submittedName>
        <fullName evidence="1">Uncharacterized protein</fullName>
    </submittedName>
</protein>
<name>A0ACC2L5Q1_PERAE</name>
<organism evidence="1 2">
    <name type="scientific">Persea americana</name>
    <name type="common">Avocado</name>
    <dbReference type="NCBI Taxonomy" id="3435"/>
    <lineage>
        <taxon>Eukaryota</taxon>
        <taxon>Viridiplantae</taxon>
        <taxon>Streptophyta</taxon>
        <taxon>Embryophyta</taxon>
        <taxon>Tracheophyta</taxon>
        <taxon>Spermatophyta</taxon>
        <taxon>Magnoliopsida</taxon>
        <taxon>Magnoliidae</taxon>
        <taxon>Laurales</taxon>
        <taxon>Lauraceae</taxon>
        <taxon>Persea</taxon>
    </lineage>
</organism>
<keyword evidence="2" id="KW-1185">Reference proteome</keyword>
<reference evidence="1 2" key="1">
    <citation type="journal article" date="2022" name="Hortic Res">
        <title>A haplotype resolved chromosomal level avocado genome allows analysis of novel avocado genes.</title>
        <authorList>
            <person name="Nath O."/>
            <person name="Fletcher S.J."/>
            <person name="Hayward A."/>
            <person name="Shaw L.M."/>
            <person name="Masouleh A.K."/>
            <person name="Furtado A."/>
            <person name="Henry R.J."/>
            <person name="Mitter N."/>
        </authorList>
    </citation>
    <scope>NUCLEOTIDE SEQUENCE [LARGE SCALE GENOMIC DNA]</scope>
    <source>
        <strain evidence="2">cv. Hass</strain>
    </source>
</reference>
<comment type="caution">
    <text evidence="1">The sequence shown here is derived from an EMBL/GenBank/DDBJ whole genome shotgun (WGS) entry which is preliminary data.</text>
</comment>
<dbReference type="EMBL" id="CM056815">
    <property type="protein sequence ID" value="KAJ8628779.1"/>
    <property type="molecule type" value="Genomic_DNA"/>
</dbReference>
<dbReference type="Proteomes" id="UP001234297">
    <property type="component" value="Chromosome 7"/>
</dbReference>
<proteinExistence type="predicted"/>
<accession>A0ACC2L5Q1</accession>
<gene>
    <name evidence="1" type="ORF">MRB53_022102</name>
</gene>